<dbReference type="GO" id="GO:0004144">
    <property type="term" value="F:diacylglycerol O-acyltransferase activity"/>
    <property type="evidence" value="ECO:0007669"/>
    <property type="project" value="UniProtKB-EC"/>
</dbReference>
<dbReference type="UniPathway" id="UPA00282"/>
<proteinExistence type="predicted"/>
<evidence type="ECO:0000313" key="9">
    <source>
        <dbReference type="Proteomes" id="UP000032141"/>
    </source>
</evidence>
<dbReference type="Gramene" id="Bo4g026740.1">
    <property type="protein sequence ID" value="Bo4g026740.1"/>
    <property type="gene ID" value="Bo4g026740"/>
</dbReference>
<evidence type="ECO:0000256" key="3">
    <source>
        <dbReference type="ARBA" id="ARBA00013244"/>
    </source>
</evidence>
<evidence type="ECO:0000256" key="2">
    <source>
        <dbReference type="ARBA" id="ARBA00005189"/>
    </source>
</evidence>
<comment type="pathway">
    <text evidence="1">Glycerolipid metabolism; triacylglycerol biosynthesis.</text>
</comment>
<comment type="pathway">
    <text evidence="2">Lipid metabolism.</text>
</comment>
<dbReference type="Proteomes" id="UP000032141">
    <property type="component" value="Chromosome C4"/>
</dbReference>
<protein>
    <recommendedName>
        <fullName evidence="3">diacylglycerol O-acyltransferase</fullName>
        <ecNumber evidence="3">2.3.1.20</ecNumber>
    </recommendedName>
</protein>
<dbReference type="PANTHER" id="PTHR31650">
    <property type="entry name" value="O-ACYLTRANSFERASE (WSD1-LIKE) FAMILY PROTEIN"/>
    <property type="match status" value="1"/>
</dbReference>
<feature type="domain" description="O-acyltransferase WSD1-like N-terminal" evidence="7">
    <location>
        <begin position="44"/>
        <end position="115"/>
    </location>
</feature>
<evidence type="ECO:0000256" key="4">
    <source>
        <dbReference type="ARBA" id="ARBA00022679"/>
    </source>
</evidence>
<dbReference type="GO" id="GO:0019432">
    <property type="term" value="P:triglyceride biosynthetic process"/>
    <property type="evidence" value="ECO:0007669"/>
    <property type="project" value="UniProtKB-UniPathway"/>
</dbReference>
<dbReference type="Pfam" id="PF03007">
    <property type="entry name" value="WS_DGAT_cat"/>
    <property type="match status" value="1"/>
</dbReference>
<evidence type="ECO:0000313" key="8">
    <source>
        <dbReference type="EnsemblPlants" id="Bo4g026740.1"/>
    </source>
</evidence>
<dbReference type="InterPro" id="IPR004255">
    <property type="entry name" value="O-acyltransferase_WSD1_N"/>
</dbReference>
<reference evidence="8 9" key="1">
    <citation type="journal article" date="2014" name="Genome Biol.">
        <title>Transcriptome and methylome profiling reveals relics of genome dominance in the mesopolyploid Brassica oleracea.</title>
        <authorList>
            <person name="Parkin I.A."/>
            <person name="Koh C."/>
            <person name="Tang H."/>
            <person name="Robinson S.J."/>
            <person name="Kagale S."/>
            <person name="Clarke W.E."/>
            <person name="Town C.D."/>
            <person name="Nixon J."/>
            <person name="Krishnakumar V."/>
            <person name="Bidwell S.L."/>
            <person name="Denoeud F."/>
            <person name="Belcram H."/>
            <person name="Links M.G."/>
            <person name="Just J."/>
            <person name="Clarke C."/>
            <person name="Bender T."/>
            <person name="Huebert T."/>
            <person name="Mason A.S."/>
            <person name="Pires J.C."/>
            <person name="Barker G."/>
            <person name="Moore J."/>
            <person name="Walley P.G."/>
            <person name="Manoli S."/>
            <person name="Batley J."/>
            <person name="Edwards D."/>
            <person name="Nelson M.N."/>
            <person name="Wang X."/>
            <person name="Paterson A.H."/>
            <person name="King G."/>
            <person name="Bancroft I."/>
            <person name="Chalhoub B."/>
            <person name="Sharpe A.G."/>
        </authorList>
    </citation>
    <scope>NUCLEOTIDE SEQUENCE</scope>
    <source>
        <strain evidence="8 9">cv. TO1000</strain>
    </source>
</reference>
<dbReference type="EnsemblPlants" id="Bo4g026740.1">
    <property type="protein sequence ID" value="Bo4g026740.1"/>
    <property type="gene ID" value="Bo4g026740"/>
</dbReference>
<name>A0A0D3BQP6_BRAOL</name>
<evidence type="ECO:0000256" key="5">
    <source>
        <dbReference type="ARBA" id="ARBA00023315"/>
    </source>
</evidence>
<accession>A0A0D3BQP6</accession>
<evidence type="ECO:0000256" key="6">
    <source>
        <dbReference type="ARBA" id="ARBA00048109"/>
    </source>
</evidence>
<keyword evidence="9" id="KW-1185">Reference proteome</keyword>
<comment type="catalytic activity">
    <reaction evidence="6">
        <text>an acyl-CoA + a 1,2-diacyl-sn-glycerol = a triacyl-sn-glycerol + CoA</text>
        <dbReference type="Rhea" id="RHEA:10868"/>
        <dbReference type="ChEBI" id="CHEBI:17815"/>
        <dbReference type="ChEBI" id="CHEBI:57287"/>
        <dbReference type="ChEBI" id="CHEBI:58342"/>
        <dbReference type="ChEBI" id="CHEBI:64615"/>
        <dbReference type="EC" id="2.3.1.20"/>
    </reaction>
</comment>
<organism evidence="8 9">
    <name type="scientific">Brassica oleracea var. oleracea</name>
    <dbReference type="NCBI Taxonomy" id="109376"/>
    <lineage>
        <taxon>Eukaryota</taxon>
        <taxon>Viridiplantae</taxon>
        <taxon>Streptophyta</taxon>
        <taxon>Embryophyta</taxon>
        <taxon>Tracheophyta</taxon>
        <taxon>Spermatophyta</taxon>
        <taxon>Magnoliopsida</taxon>
        <taxon>eudicotyledons</taxon>
        <taxon>Gunneridae</taxon>
        <taxon>Pentapetalae</taxon>
        <taxon>rosids</taxon>
        <taxon>malvids</taxon>
        <taxon>Brassicales</taxon>
        <taxon>Brassicaceae</taxon>
        <taxon>Brassiceae</taxon>
        <taxon>Brassica</taxon>
    </lineage>
</organism>
<evidence type="ECO:0000259" key="7">
    <source>
        <dbReference type="Pfam" id="PF03007"/>
    </source>
</evidence>
<dbReference type="GO" id="GO:0005886">
    <property type="term" value="C:plasma membrane"/>
    <property type="evidence" value="ECO:0007669"/>
    <property type="project" value="TreeGrafter"/>
</dbReference>
<keyword evidence="5" id="KW-0012">Acyltransferase</keyword>
<dbReference type="HOGENOM" id="CLU_027831_1_0_1"/>
<reference evidence="8" key="2">
    <citation type="submission" date="2015-03" db="UniProtKB">
        <authorList>
            <consortium name="EnsemblPlants"/>
        </authorList>
    </citation>
    <scope>IDENTIFICATION</scope>
</reference>
<sequence>MFQVMDDKKNGKAVWVPVSTRVEDHVVVPDLDYSNIENPDEFIEDYTSHLANNPMDMSRPLWEFHVLNIKTSNAESFGTGKFHHSLGNGMSLMSLLYASSRKTSDPDAFPTTATTRKHVESKNLWWDIKTLLVGKFGDKIQSRKVIHRIISLDDVKFVKNTMNVKVNDVFLGMTQAGRSLKIFE</sequence>
<dbReference type="EC" id="2.3.1.20" evidence="3"/>
<dbReference type="PANTHER" id="PTHR31650:SF50">
    <property type="entry name" value="WAX ESTER SYNTHASE_DIACYLGLYCEROL ACYLTRANSFERASE 3"/>
    <property type="match status" value="1"/>
</dbReference>
<evidence type="ECO:0000256" key="1">
    <source>
        <dbReference type="ARBA" id="ARBA00004771"/>
    </source>
</evidence>
<dbReference type="AlphaFoldDB" id="A0A0D3BQP6"/>
<dbReference type="InterPro" id="IPR045034">
    <property type="entry name" value="O-acyltransferase_WSD1-like"/>
</dbReference>
<keyword evidence="4" id="KW-0808">Transferase</keyword>